<dbReference type="SUPFAM" id="SSF46785">
    <property type="entry name" value="Winged helix' DNA-binding domain"/>
    <property type="match status" value="1"/>
</dbReference>
<evidence type="ECO:0000256" key="4">
    <source>
        <dbReference type="SAM" id="MobiDB-lite"/>
    </source>
</evidence>
<gene>
    <name evidence="7" type="ORF">FA15DRAFT_595419</name>
</gene>
<proteinExistence type="predicted"/>
<dbReference type="InterPro" id="IPR029063">
    <property type="entry name" value="SAM-dependent_MTases_sf"/>
</dbReference>
<dbReference type="PANTHER" id="PTHR43712:SF2">
    <property type="entry name" value="O-METHYLTRANSFERASE CICE"/>
    <property type="match status" value="1"/>
</dbReference>
<feature type="region of interest" description="Disordered" evidence="4">
    <location>
        <begin position="372"/>
        <end position="392"/>
    </location>
</feature>
<evidence type="ECO:0000256" key="3">
    <source>
        <dbReference type="ARBA" id="ARBA00022691"/>
    </source>
</evidence>
<dbReference type="GO" id="GO:0046983">
    <property type="term" value="F:protein dimerization activity"/>
    <property type="evidence" value="ECO:0007669"/>
    <property type="project" value="InterPro"/>
</dbReference>
<keyword evidence="1 7" id="KW-0489">Methyltransferase</keyword>
<dbReference type="InterPro" id="IPR036390">
    <property type="entry name" value="WH_DNA-bd_sf"/>
</dbReference>
<sequence length="464" mass="51097">MASAEGSSLLKLVSLITNATAIVEEHFKATSKPYVPSLNDTEPHPLDTKPYDSELRKAVQTIEAACAQLCATVAKPISSAINLIAPHCLNVALKFKIADVLLNEPNGMHINDLSRKLGLDPNKLGRILRLLATKHVFREVTHNVFANNRISVQYLSSNPVWSFGIHFTGVTGQCSSELTNVLKDPEWGPSLDPRKTALNKYTGFDGDLFEFFEGGTPEGAMVGAQFGIAMIGWGNVTEAGSVVHGYPWDKLPEGASVCDVGGGIGNITLQLAKAHPHLKLKLQDIPERIRQAKDVVWPKSCPEAIETDRIEFKAIDFFVDPPIPGCDVYYLKNIIHDWSDNDCIKILRGVRKAMSPHSRVLIQEFVMQHASRASQSTKNGTESIPFQPEAPEPLLPNYGAGRIRQYVLDIHMLALLNAQERPLEELIRLAKEADLEFVKLWEIGEMAAVEFRPGPGSTEVIVEA</sequence>
<dbReference type="Gene3D" id="3.40.50.150">
    <property type="entry name" value="Vaccinia Virus protein VP39"/>
    <property type="match status" value="1"/>
</dbReference>
<dbReference type="EMBL" id="ML210232">
    <property type="protein sequence ID" value="TFK22818.1"/>
    <property type="molecule type" value="Genomic_DNA"/>
</dbReference>
<evidence type="ECO:0000313" key="8">
    <source>
        <dbReference type="Proteomes" id="UP000307440"/>
    </source>
</evidence>
<dbReference type="GO" id="GO:0032259">
    <property type="term" value="P:methylation"/>
    <property type="evidence" value="ECO:0007669"/>
    <property type="project" value="UniProtKB-KW"/>
</dbReference>
<keyword evidence="2 7" id="KW-0808">Transferase</keyword>
<keyword evidence="8" id="KW-1185">Reference proteome</keyword>
<dbReference type="SUPFAM" id="SSF53335">
    <property type="entry name" value="S-adenosyl-L-methionine-dependent methyltransferases"/>
    <property type="match status" value="1"/>
</dbReference>
<accession>A0A5C3L3S3</accession>
<dbReference type="InterPro" id="IPR036388">
    <property type="entry name" value="WH-like_DNA-bd_sf"/>
</dbReference>
<dbReference type="PANTHER" id="PTHR43712">
    <property type="entry name" value="PUTATIVE (AFU_ORTHOLOGUE AFUA_4G14580)-RELATED"/>
    <property type="match status" value="1"/>
</dbReference>
<evidence type="ECO:0000259" key="5">
    <source>
        <dbReference type="Pfam" id="PF00891"/>
    </source>
</evidence>
<organism evidence="7 8">
    <name type="scientific">Coprinopsis marcescibilis</name>
    <name type="common">Agaric fungus</name>
    <name type="synonym">Psathyrella marcescibilis</name>
    <dbReference type="NCBI Taxonomy" id="230819"/>
    <lineage>
        <taxon>Eukaryota</taxon>
        <taxon>Fungi</taxon>
        <taxon>Dikarya</taxon>
        <taxon>Basidiomycota</taxon>
        <taxon>Agaricomycotina</taxon>
        <taxon>Agaricomycetes</taxon>
        <taxon>Agaricomycetidae</taxon>
        <taxon>Agaricales</taxon>
        <taxon>Agaricineae</taxon>
        <taxon>Psathyrellaceae</taxon>
        <taxon>Coprinopsis</taxon>
    </lineage>
</organism>
<keyword evidence="3" id="KW-0949">S-adenosyl-L-methionine</keyword>
<dbReference type="Pfam" id="PF00891">
    <property type="entry name" value="Methyltransf_2"/>
    <property type="match status" value="1"/>
</dbReference>
<dbReference type="Proteomes" id="UP000307440">
    <property type="component" value="Unassembled WGS sequence"/>
</dbReference>
<reference evidence="7 8" key="1">
    <citation type="journal article" date="2019" name="Nat. Ecol. Evol.">
        <title>Megaphylogeny resolves global patterns of mushroom evolution.</title>
        <authorList>
            <person name="Varga T."/>
            <person name="Krizsan K."/>
            <person name="Foldi C."/>
            <person name="Dima B."/>
            <person name="Sanchez-Garcia M."/>
            <person name="Sanchez-Ramirez S."/>
            <person name="Szollosi G.J."/>
            <person name="Szarkandi J.G."/>
            <person name="Papp V."/>
            <person name="Albert L."/>
            <person name="Andreopoulos W."/>
            <person name="Angelini C."/>
            <person name="Antonin V."/>
            <person name="Barry K.W."/>
            <person name="Bougher N.L."/>
            <person name="Buchanan P."/>
            <person name="Buyck B."/>
            <person name="Bense V."/>
            <person name="Catcheside P."/>
            <person name="Chovatia M."/>
            <person name="Cooper J."/>
            <person name="Damon W."/>
            <person name="Desjardin D."/>
            <person name="Finy P."/>
            <person name="Geml J."/>
            <person name="Haridas S."/>
            <person name="Hughes K."/>
            <person name="Justo A."/>
            <person name="Karasinski D."/>
            <person name="Kautmanova I."/>
            <person name="Kiss B."/>
            <person name="Kocsube S."/>
            <person name="Kotiranta H."/>
            <person name="LaButti K.M."/>
            <person name="Lechner B.E."/>
            <person name="Liimatainen K."/>
            <person name="Lipzen A."/>
            <person name="Lukacs Z."/>
            <person name="Mihaltcheva S."/>
            <person name="Morgado L.N."/>
            <person name="Niskanen T."/>
            <person name="Noordeloos M.E."/>
            <person name="Ohm R.A."/>
            <person name="Ortiz-Santana B."/>
            <person name="Ovrebo C."/>
            <person name="Racz N."/>
            <person name="Riley R."/>
            <person name="Savchenko A."/>
            <person name="Shiryaev A."/>
            <person name="Soop K."/>
            <person name="Spirin V."/>
            <person name="Szebenyi C."/>
            <person name="Tomsovsky M."/>
            <person name="Tulloss R.E."/>
            <person name="Uehling J."/>
            <person name="Grigoriev I.V."/>
            <person name="Vagvolgyi C."/>
            <person name="Papp T."/>
            <person name="Martin F.M."/>
            <person name="Miettinen O."/>
            <person name="Hibbett D.S."/>
            <person name="Nagy L.G."/>
        </authorList>
    </citation>
    <scope>NUCLEOTIDE SEQUENCE [LARGE SCALE GENOMIC DNA]</scope>
    <source>
        <strain evidence="7 8">CBS 121175</strain>
    </source>
</reference>
<dbReference type="STRING" id="230819.A0A5C3L3S3"/>
<feature type="domain" description="O-methyltransferase C-terminal" evidence="5">
    <location>
        <begin position="255"/>
        <end position="378"/>
    </location>
</feature>
<dbReference type="OrthoDB" id="1606438at2759"/>
<dbReference type="PROSITE" id="PS51683">
    <property type="entry name" value="SAM_OMT_II"/>
    <property type="match status" value="1"/>
</dbReference>
<evidence type="ECO:0000256" key="1">
    <source>
        <dbReference type="ARBA" id="ARBA00022603"/>
    </source>
</evidence>
<protein>
    <submittedName>
        <fullName evidence="7">S-adenosyl-L-methionine-dependent methyltransferase</fullName>
    </submittedName>
</protein>
<dbReference type="InterPro" id="IPR016461">
    <property type="entry name" value="COMT-like"/>
</dbReference>
<name>A0A5C3L3S3_COPMA</name>
<dbReference type="AlphaFoldDB" id="A0A5C3L3S3"/>
<evidence type="ECO:0000256" key="2">
    <source>
        <dbReference type="ARBA" id="ARBA00022679"/>
    </source>
</evidence>
<dbReference type="Gene3D" id="1.10.10.10">
    <property type="entry name" value="Winged helix-like DNA-binding domain superfamily/Winged helix DNA-binding domain"/>
    <property type="match status" value="1"/>
</dbReference>
<dbReference type="GO" id="GO:0008171">
    <property type="term" value="F:O-methyltransferase activity"/>
    <property type="evidence" value="ECO:0007669"/>
    <property type="project" value="InterPro"/>
</dbReference>
<evidence type="ECO:0000313" key="7">
    <source>
        <dbReference type="EMBL" id="TFK22818.1"/>
    </source>
</evidence>
<evidence type="ECO:0000259" key="6">
    <source>
        <dbReference type="Pfam" id="PF08100"/>
    </source>
</evidence>
<dbReference type="InterPro" id="IPR012967">
    <property type="entry name" value="COMT_dimerisation"/>
</dbReference>
<dbReference type="Pfam" id="PF08100">
    <property type="entry name" value="Dimerisation"/>
    <property type="match status" value="1"/>
</dbReference>
<feature type="domain" description="O-methyltransferase dimerisation" evidence="6">
    <location>
        <begin position="83"/>
        <end position="157"/>
    </location>
</feature>
<feature type="compositionally biased region" description="Polar residues" evidence="4">
    <location>
        <begin position="372"/>
        <end position="384"/>
    </location>
</feature>
<dbReference type="InterPro" id="IPR001077">
    <property type="entry name" value="COMT_C"/>
</dbReference>